<dbReference type="Gene3D" id="3.10.180.10">
    <property type="entry name" value="2,3-Dihydroxybiphenyl 1,2-Dioxygenase, domain 1"/>
    <property type="match status" value="1"/>
</dbReference>
<evidence type="ECO:0000313" key="1">
    <source>
        <dbReference type="EMBL" id="CAB4608267.1"/>
    </source>
</evidence>
<name>A0A6J6H3J5_9ZZZZ</name>
<proteinExistence type="predicted"/>
<gene>
    <name evidence="1" type="ORF">UFOPK1820_01185</name>
</gene>
<organism evidence="1">
    <name type="scientific">freshwater metagenome</name>
    <dbReference type="NCBI Taxonomy" id="449393"/>
    <lineage>
        <taxon>unclassified sequences</taxon>
        <taxon>metagenomes</taxon>
        <taxon>ecological metagenomes</taxon>
    </lineage>
</organism>
<dbReference type="EMBL" id="CAEZUK010000219">
    <property type="protein sequence ID" value="CAB4608267.1"/>
    <property type="molecule type" value="Genomic_DNA"/>
</dbReference>
<protein>
    <submittedName>
        <fullName evidence="1">Unannotated protein</fullName>
    </submittedName>
</protein>
<reference evidence="1" key="1">
    <citation type="submission" date="2020-05" db="EMBL/GenBank/DDBJ databases">
        <authorList>
            <person name="Chiriac C."/>
            <person name="Salcher M."/>
            <person name="Ghai R."/>
            <person name="Kavagutti S V."/>
        </authorList>
    </citation>
    <scope>NUCLEOTIDE SEQUENCE</scope>
</reference>
<dbReference type="SUPFAM" id="SSF54593">
    <property type="entry name" value="Glyoxalase/Bleomycin resistance protein/Dihydroxybiphenyl dioxygenase"/>
    <property type="match status" value="1"/>
</dbReference>
<accession>A0A6J6H3J5</accession>
<dbReference type="AlphaFoldDB" id="A0A6J6H3J5"/>
<sequence length="176" mass="19533">MLPLPRSDCSRLCHAKKMSTLGRAVQIAYSATGTETLEEVAADFAEKTGAGPFVFAHHIELSTCQINGQSASFDHSSAYGWWGEIMVELVREHTPPLGPIDSGVHHLAFIVENLDDAVTWCAGKGWPLILRACTNGGQEFVFCDARKQLGHFIEMYEGSQRLTEFYAYVRSLSEHR</sequence>
<dbReference type="InterPro" id="IPR029068">
    <property type="entry name" value="Glyas_Bleomycin-R_OHBP_Dase"/>
</dbReference>